<evidence type="ECO:0000313" key="3">
    <source>
        <dbReference type="Proteomes" id="UP000624244"/>
    </source>
</evidence>
<comment type="caution">
    <text evidence="2">The sequence shown here is derived from an EMBL/GenBank/DDBJ whole genome shotgun (WGS) entry which is preliminary data.</text>
</comment>
<dbReference type="SUPFAM" id="SSF51735">
    <property type="entry name" value="NAD(P)-binding Rossmann-fold domains"/>
    <property type="match status" value="1"/>
</dbReference>
<dbReference type="InterPro" id="IPR036291">
    <property type="entry name" value="NAD(P)-bd_dom_sf"/>
</dbReference>
<evidence type="ECO:0000313" key="2">
    <source>
        <dbReference type="EMBL" id="KAF5853502.1"/>
    </source>
</evidence>
<dbReference type="Gene3D" id="3.40.50.720">
    <property type="entry name" value="NAD(P)-binding Rossmann-like Domain"/>
    <property type="match status" value="1"/>
</dbReference>
<feature type="domain" description="3-beta hydroxysteroid dehydrogenase/isomerase" evidence="1">
    <location>
        <begin position="11"/>
        <end position="276"/>
    </location>
</feature>
<accession>A0A8H6DZ81</accession>
<dbReference type="OMA" id="YVENCTY"/>
<dbReference type="GO" id="GO:0006694">
    <property type="term" value="P:steroid biosynthetic process"/>
    <property type="evidence" value="ECO:0007669"/>
    <property type="project" value="InterPro"/>
</dbReference>
<gene>
    <name evidence="2" type="ORF">GGP41_002047</name>
</gene>
<proteinExistence type="predicted"/>
<name>A0A8H6DZ81_COCSA</name>
<organism evidence="2 3">
    <name type="scientific">Cochliobolus sativus</name>
    <name type="common">Common root rot and spot blotch fungus</name>
    <name type="synonym">Bipolaris sorokiniana</name>
    <dbReference type="NCBI Taxonomy" id="45130"/>
    <lineage>
        <taxon>Eukaryota</taxon>
        <taxon>Fungi</taxon>
        <taxon>Dikarya</taxon>
        <taxon>Ascomycota</taxon>
        <taxon>Pezizomycotina</taxon>
        <taxon>Dothideomycetes</taxon>
        <taxon>Pleosporomycetidae</taxon>
        <taxon>Pleosporales</taxon>
        <taxon>Pleosporineae</taxon>
        <taxon>Pleosporaceae</taxon>
        <taxon>Bipolaris</taxon>
    </lineage>
</organism>
<sequence>MSDTTIEGPVLIFGGCGFLGHHLVREFARATPTPKIFAVDVNTERNRNPEATYLTANILQRDEIAKIFEQVKPQVVLHTISPSPFEVNHSILEKVNIVGTENIVECAKAVGTVRAFLYTSSSSVVHNQRQPMIEATEALPVLFSPDQPEYYSHTKALAEKLVLAANRQNGMLTAVIRPAALYGPGDGQMTTNVTKQALTGRANIRFGDKSYLYDTCYVENCTYAQTLIVKALLEASTSAPLPADKKIEGEAFFVTNDEHIPFWNLSRLVSELLGSPVPDDQVRNIPIWFMKTFAFLGSWLYWIFSLGRKQPKLTPWVVRLLTMERTLCIDKIKTRLGYKPKFNNRQGWEKAIEWAVPKIKAEKGGKTA</sequence>
<dbReference type="AlphaFoldDB" id="A0A8H6DZ81"/>
<dbReference type="Pfam" id="PF01073">
    <property type="entry name" value="3Beta_HSD"/>
    <property type="match status" value="1"/>
</dbReference>
<dbReference type="EMBL" id="WNKQ01000002">
    <property type="protein sequence ID" value="KAF5853502.1"/>
    <property type="molecule type" value="Genomic_DNA"/>
</dbReference>
<dbReference type="InterPro" id="IPR002225">
    <property type="entry name" value="3Beta_OHSteriod_DH/Estase"/>
</dbReference>
<evidence type="ECO:0000259" key="1">
    <source>
        <dbReference type="Pfam" id="PF01073"/>
    </source>
</evidence>
<dbReference type="Proteomes" id="UP000624244">
    <property type="component" value="Unassembled WGS sequence"/>
</dbReference>
<reference evidence="2" key="1">
    <citation type="submission" date="2019-11" db="EMBL/GenBank/DDBJ databases">
        <title>Bipolaris sorokiniana Genome sequencing.</title>
        <authorList>
            <person name="Wang H."/>
        </authorList>
    </citation>
    <scope>NUCLEOTIDE SEQUENCE</scope>
</reference>
<dbReference type="PANTHER" id="PTHR43000">
    <property type="entry name" value="DTDP-D-GLUCOSE 4,6-DEHYDRATASE-RELATED"/>
    <property type="match status" value="1"/>
</dbReference>
<protein>
    <recommendedName>
        <fullName evidence="1">3-beta hydroxysteroid dehydrogenase/isomerase domain-containing protein</fullName>
    </recommendedName>
</protein>
<dbReference type="GO" id="GO:0016616">
    <property type="term" value="F:oxidoreductase activity, acting on the CH-OH group of donors, NAD or NADP as acceptor"/>
    <property type="evidence" value="ECO:0007669"/>
    <property type="project" value="InterPro"/>
</dbReference>